<feature type="transmembrane region" description="Helical" evidence="1">
    <location>
        <begin position="84"/>
        <end position="104"/>
    </location>
</feature>
<feature type="transmembrane region" description="Helical" evidence="1">
    <location>
        <begin position="145"/>
        <end position="162"/>
    </location>
</feature>
<evidence type="ECO:0008006" key="4">
    <source>
        <dbReference type="Google" id="ProtNLM"/>
    </source>
</evidence>
<evidence type="ECO:0000313" key="3">
    <source>
        <dbReference type="Proteomes" id="UP001432202"/>
    </source>
</evidence>
<protein>
    <recommendedName>
        <fullName evidence="4">Multipass membrane protein</fullName>
    </recommendedName>
</protein>
<feature type="transmembrane region" description="Helical" evidence="1">
    <location>
        <begin position="51"/>
        <end position="77"/>
    </location>
</feature>
<feature type="transmembrane region" description="Helical" evidence="1">
    <location>
        <begin position="269"/>
        <end position="298"/>
    </location>
</feature>
<dbReference type="Proteomes" id="UP001432202">
    <property type="component" value="Chromosome"/>
</dbReference>
<organism evidence="2 3">
    <name type="scientific">Sulfolobus tengchongensis</name>
    <dbReference type="NCBI Taxonomy" id="207809"/>
    <lineage>
        <taxon>Archaea</taxon>
        <taxon>Thermoproteota</taxon>
        <taxon>Thermoprotei</taxon>
        <taxon>Sulfolobales</taxon>
        <taxon>Sulfolobaceae</taxon>
        <taxon>Sulfolobus</taxon>
    </lineage>
</organism>
<keyword evidence="1" id="KW-1133">Transmembrane helix</keyword>
<feature type="transmembrane region" description="Helical" evidence="1">
    <location>
        <begin position="384"/>
        <end position="405"/>
    </location>
</feature>
<gene>
    <name evidence="2" type="ORF">V6M85_05690</name>
</gene>
<feature type="transmembrane region" description="Helical" evidence="1">
    <location>
        <begin position="745"/>
        <end position="770"/>
    </location>
</feature>
<feature type="transmembrane region" description="Helical" evidence="1">
    <location>
        <begin position="7"/>
        <end position="31"/>
    </location>
</feature>
<keyword evidence="1" id="KW-0472">Membrane</keyword>
<evidence type="ECO:0000256" key="1">
    <source>
        <dbReference type="SAM" id="Phobius"/>
    </source>
</evidence>
<feature type="transmembrane region" description="Helical" evidence="1">
    <location>
        <begin position="210"/>
        <end position="230"/>
    </location>
</feature>
<dbReference type="RefSeq" id="WP_338604641.1">
    <property type="nucleotide sequence ID" value="NZ_CP146016.1"/>
</dbReference>
<reference evidence="2 3" key="1">
    <citation type="submission" date="2024-02" db="EMBL/GenBank/DDBJ databases">
        <title>STSV induces naive adaptation in Sulfolobus.</title>
        <authorList>
            <person name="Xiang X."/>
            <person name="Song M."/>
        </authorList>
    </citation>
    <scope>NUCLEOTIDE SEQUENCE [LARGE SCALE GENOMIC DNA]</scope>
    <source>
        <strain evidence="2 3">RT2</strain>
    </source>
</reference>
<feature type="transmembrane region" description="Helical" evidence="1">
    <location>
        <begin position="310"/>
        <end position="331"/>
    </location>
</feature>
<sequence>MKGRRFILLIEIIIVVALSIFTSILALWKVALNVGYIYQRDSSPAFYLSSYQYALTFLGFPAIMDNVYIPIVVLLYFNVISPMLADWVSYFIFPFALSVPSMYFASRYFLRDTKNWVRITVSSIVAFLYAISPTSYYYSHWSNYAAFYALLPALIAGTFYALNKGGLIGSFILSLFASLTTTDPRGFVFTFFIIITILIYRHKLKDMRTFLLSIPFYFLINFRLFLILYYNFHSYSSISFSISNQQLWLNYLTFNLLDSLRGLSLFRPLVSYLAIGNSIVIYILSFSFVITGILGYIFLKKREGEASYFIILYIFLVLIISSDVDLLSYKIALNLVYPILNFLSQTPIYNYLWLFLPTYITEMILAPLFLLVSLVLAKILSNHYLIPLFFLIIVSQFAFSSSMIFSGNYLGQYNPVQPPAPILELGEFLKTHTVGNILVSAVVPSNWVEFISTLPNITTAPLLNTSSIGVILNDYGVEYVVTTVNDNITLSIINSHKNVFSLVFNNSYFLVYKNNDFTYNIISPVYVNFDYPSFPVSNGTEKVNIIPSYLMFEIPPKYLGGYIGNATYAELLVLSAYKQGVTPVSLNVKHLPFPTNFTNTINVNVYDEEILSSFPRISFISVSNSSSINLDVRPGLYKVVIIYISVPGGGVFSVNNGTYSLSVSTSSPNISIVFSCLGDMYISHEASLIFNGNSLSYLLGLMFIPYNISLLKNMSNIIAYNTSSYPYYSSPTGRALGNANSDFSIYSLSIIINLITLCFSILIFIVYIVWRTHFRKINLKIMFHVFNHGKGKR</sequence>
<dbReference type="AlphaFoldDB" id="A0AAX4L524"/>
<dbReference type="GeneID" id="89336240"/>
<evidence type="ECO:0000313" key="2">
    <source>
        <dbReference type="EMBL" id="WWQ61780.1"/>
    </source>
</evidence>
<feature type="transmembrane region" description="Helical" evidence="1">
    <location>
        <begin position="168"/>
        <end position="198"/>
    </location>
</feature>
<keyword evidence="3" id="KW-1185">Reference proteome</keyword>
<name>A0AAX4L524_9CREN</name>
<keyword evidence="1" id="KW-0812">Transmembrane</keyword>
<feature type="transmembrane region" description="Helical" evidence="1">
    <location>
        <begin position="351"/>
        <end position="377"/>
    </location>
</feature>
<proteinExistence type="predicted"/>
<dbReference type="EMBL" id="CP146016">
    <property type="protein sequence ID" value="WWQ61780.1"/>
    <property type="molecule type" value="Genomic_DNA"/>
</dbReference>
<feature type="transmembrane region" description="Helical" evidence="1">
    <location>
        <begin position="116"/>
        <end position="138"/>
    </location>
</feature>
<accession>A0AAX4L524</accession>